<evidence type="ECO:0000313" key="4">
    <source>
        <dbReference type="Proteomes" id="UP001642409"/>
    </source>
</evidence>
<feature type="coiled-coil region" evidence="1">
    <location>
        <begin position="288"/>
        <end position="404"/>
    </location>
</feature>
<dbReference type="EMBL" id="CATOUU010001125">
    <property type="protein sequence ID" value="CAI9973798.1"/>
    <property type="molecule type" value="Genomic_DNA"/>
</dbReference>
<proteinExistence type="predicted"/>
<dbReference type="Gene3D" id="1.10.287.1490">
    <property type="match status" value="1"/>
</dbReference>
<reference evidence="3 4" key="2">
    <citation type="submission" date="2024-07" db="EMBL/GenBank/DDBJ databases">
        <authorList>
            <person name="Akdeniz Z."/>
        </authorList>
    </citation>
    <scope>NUCLEOTIDE SEQUENCE [LARGE SCALE GENOMIC DNA]</scope>
</reference>
<evidence type="ECO:0000313" key="3">
    <source>
        <dbReference type="EMBL" id="CAL6000996.1"/>
    </source>
</evidence>
<keyword evidence="4" id="KW-1185">Reference proteome</keyword>
<keyword evidence="1" id="KW-0175">Coiled coil</keyword>
<accession>A0AA86VQP6</accession>
<protein>
    <submittedName>
        <fullName evidence="3">Hypothetical_protein</fullName>
    </submittedName>
</protein>
<gene>
    <name evidence="3" type="ORF">HINF_LOCUS17114</name>
    <name evidence="2" type="ORF">HINF_LOCUS61443</name>
</gene>
<evidence type="ECO:0000313" key="2">
    <source>
        <dbReference type="EMBL" id="CAI9973798.1"/>
    </source>
</evidence>
<organism evidence="2">
    <name type="scientific">Hexamita inflata</name>
    <dbReference type="NCBI Taxonomy" id="28002"/>
    <lineage>
        <taxon>Eukaryota</taxon>
        <taxon>Metamonada</taxon>
        <taxon>Diplomonadida</taxon>
        <taxon>Hexamitidae</taxon>
        <taxon>Hexamitinae</taxon>
        <taxon>Hexamita</taxon>
    </lineage>
</organism>
<sequence length="412" mass="47802">MYCTQSNLVNFSGNRALFSSGSEKLRINFEEVCSDFGSLLQELFTNQQLPQQLDFVLLTSSPTAFQQDLRQVLQSFQNIFVQSHKITPFQDLLGSGTLQSLTQLPLNQCISRLQKIVPLNSRVIFTVKQRQIRFLVLDCKQINKPQQPERNRIIAFDLRKMEADSVERLFNLYGEPQIQYDDRSFEQSFEYLERKAASYPSNVQEPQKTVEPQPVQVQLSQPIQPNMFQQSRVQNIQQEKSSPVSILNHFEPVLEIEVETKPLNSPKVSNPQLSRTINSLKDLNETTQNNYVSQIRTLERQFEELRKEKMIVEKGKNKLIEENENMKNEIADLNNSLKTRQNRITKLENQIKSIGGVEIKQENEELKVKNSQLVSEVEKLKSQLQAAEKRVHKLMNSSQELRNQMKMMAEVI</sequence>
<dbReference type="AlphaFoldDB" id="A0AA86VQP6"/>
<reference evidence="2" key="1">
    <citation type="submission" date="2023-06" db="EMBL/GenBank/DDBJ databases">
        <authorList>
            <person name="Kurt Z."/>
        </authorList>
    </citation>
    <scope>NUCLEOTIDE SEQUENCE</scope>
</reference>
<comment type="caution">
    <text evidence="2">The sequence shown here is derived from an EMBL/GenBank/DDBJ whole genome shotgun (WGS) entry which is preliminary data.</text>
</comment>
<dbReference type="Proteomes" id="UP001642409">
    <property type="component" value="Unassembled WGS sequence"/>
</dbReference>
<evidence type="ECO:0000256" key="1">
    <source>
        <dbReference type="SAM" id="Coils"/>
    </source>
</evidence>
<name>A0AA86VQP6_9EUKA</name>
<dbReference type="EMBL" id="CAXDID020000042">
    <property type="protein sequence ID" value="CAL6000996.1"/>
    <property type="molecule type" value="Genomic_DNA"/>
</dbReference>